<dbReference type="EMBL" id="JBFAUJ010000007">
    <property type="protein sequence ID" value="MEV8461485.1"/>
    <property type="molecule type" value="Genomic_DNA"/>
</dbReference>
<reference evidence="2 3" key="1">
    <citation type="submission" date="2024-06" db="EMBL/GenBank/DDBJ databases">
        <title>The Natural Products Discovery Center: Release of the First 8490 Sequenced Strains for Exploring Actinobacteria Biosynthetic Diversity.</title>
        <authorList>
            <person name="Kalkreuter E."/>
            <person name="Kautsar S.A."/>
            <person name="Yang D."/>
            <person name="Bader C.D."/>
            <person name="Teijaro C.N."/>
            <person name="Fluegel L."/>
            <person name="Davis C.M."/>
            <person name="Simpson J.R."/>
            <person name="Lauterbach L."/>
            <person name="Steele A.D."/>
            <person name="Gui C."/>
            <person name="Meng S."/>
            <person name="Li G."/>
            <person name="Viehrig K."/>
            <person name="Ye F."/>
            <person name="Su P."/>
            <person name="Kiefer A.F."/>
            <person name="Nichols A."/>
            <person name="Cepeda A.J."/>
            <person name="Yan W."/>
            <person name="Fan B."/>
            <person name="Jiang Y."/>
            <person name="Adhikari A."/>
            <person name="Zheng C.-J."/>
            <person name="Schuster L."/>
            <person name="Cowan T.M."/>
            <person name="Smanski M.J."/>
            <person name="Chevrette M.G."/>
            <person name="De Carvalho L.P.S."/>
            <person name="Shen B."/>
        </authorList>
    </citation>
    <scope>NUCLEOTIDE SEQUENCE [LARGE SCALE GENOMIC DNA]</scope>
    <source>
        <strain evidence="2 3">NPDC052360</strain>
    </source>
</reference>
<keyword evidence="1" id="KW-0472">Membrane</keyword>
<organism evidence="2 3">
    <name type="scientific">Streptomyces griseosporeus</name>
    <dbReference type="NCBI Taxonomy" id="1910"/>
    <lineage>
        <taxon>Bacteria</taxon>
        <taxon>Bacillati</taxon>
        <taxon>Actinomycetota</taxon>
        <taxon>Actinomycetes</taxon>
        <taxon>Kitasatosporales</taxon>
        <taxon>Streptomycetaceae</taxon>
        <taxon>Streptomyces</taxon>
    </lineage>
</organism>
<evidence type="ECO:0000256" key="1">
    <source>
        <dbReference type="SAM" id="Phobius"/>
    </source>
</evidence>
<feature type="transmembrane region" description="Helical" evidence="1">
    <location>
        <begin position="195"/>
        <end position="212"/>
    </location>
</feature>
<sequence>MTIRARRERRPGLPVFGALIRPTVRALPRGPLLAGAVTGLLVAALPRVLPDLGTTPETGAVLLRVSALAMALGLAFLLDDPSRVMTETTPAGRPLRVHLRAALLAPLAALAWSGALLLIPRDARPPLADVTLEAVTLTATALALAAATVRTSAEPEPGRAAAVGLLALVVGGMLLPDRWGLFVAPGSPQWDAAHGRWAAVLAAAVIVWAVSVPEPLRRGGPRTGGIRASAGC</sequence>
<gene>
    <name evidence="2" type="ORF">AB0470_18250</name>
</gene>
<keyword evidence="1" id="KW-0812">Transmembrane</keyword>
<dbReference type="RefSeq" id="WP_239513179.1">
    <property type="nucleotide sequence ID" value="NZ_JBFAUJ010000007.1"/>
</dbReference>
<feature type="transmembrane region" description="Helical" evidence="1">
    <location>
        <begin position="99"/>
        <end position="119"/>
    </location>
</feature>
<dbReference type="Proteomes" id="UP001553148">
    <property type="component" value="Unassembled WGS sequence"/>
</dbReference>
<accession>A0ABV3KQ94</accession>
<feature type="transmembrane region" description="Helical" evidence="1">
    <location>
        <begin position="131"/>
        <end position="149"/>
    </location>
</feature>
<feature type="transmembrane region" description="Helical" evidence="1">
    <location>
        <begin position="158"/>
        <end position="175"/>
    </location>
</feature>
<name>A0ABV3KQ94_STRGS</name>
<keyword evidence="1" id="KW-1133">Transmembrane helix</keyword>
<feature type="transmembrane region" description="Helical" evidence="1">
    <location>
        <begin position="30"/>
        <end position="49"/>
    </location>
</feature>
<evidence type="ECO:0000313" key="2">
    <source>
        <dbReference type="EMBL" id="MEV8461485.1"/>
    </source>
</evidence>
<feature type="transmembrane region" description="Helical" evidence="1">
    <location>
        <begin position="61"/>
        <end position="78"/>
    </location>
</feature>
<protein>
    <submittedName>
        <fullName evidence="2">ABC transporter</fullName>
    </submittedName>
</protein>
<proteinExistence type="predicted"/>
<comment type="caution">
    <text evidence="2">The sequence shown here is derived from an EMBL/GenBank/DDBJ whole genome shotgun (WGS) entry which is preliminary data.</text>
</comment>
<keyword evidence="3" id="KW-1185">Reference proteome</keyword>
<evidence type="ECO:0000313" key="3">
    <source>
        <dbReference type="Proteomes" id="UP001553148"/>
    </source>
</evidence>